<proteinExistence type="predicted"/>
<comment type="caution">
    <text evidence="2">The sequence shown here is derived from an EMBL/GenBank/DDBJ whole genome shotgun (WGS) entry which is preliminary data.</text>
</comment>
<dbReference type="Pfam" id="PF02875">
    <property type="entry name" value="Mur_ligase_C"/>
    <property type="match status" value="1"/>
</dbReference>
<sequence>NKDDKNLFSLKNKIQKIAGKNSLKVYWYSTGVNSRIISRLSASLKIFGEHNISNALAVYTLAKALNIKEKDIFASLSSYRGAWRRMEYKGRFKVKGLRFKVKVFDDYAHHPTEVKATLAGIARKWPKSRLICVFQPHQAKRLSLLFKD</sequence>
<feature type="non-terminal residue" evidence="2">
    <location>
        <position position="1"/>
    </location>
</feature>
<name>A0A2M7B5T9_9BACT</name>
<dbReference type="InterPro" id="IPR050061">
    <property type="entry name" value="MurCDEF_pg_biosynth"/>
</dbReference>
<dbReference type="PANTHER" id="PTHR43445:SF3">
    <property type="entry name" value="UDP-N-ACETYLMURAMATE--L-ALANINE LIGASE"/>
    <property type="match status" value="1"/>
</dbReference>
<accession>A0A2M7B5T9</accession>
<reference evidence="3" key="1">
    <citation type="submission" date="2017-09" db="EMBL/GenBank/DDBJ databases">
        <title>Depth-based differentiation of microbial function through sediment-hosted aquifers and enrichment of novel symbionts in the deep terrestrial subsurface.</title>
        <authorList>
            <person name="Probst A.J."/>
            <person name="Ladd B."/>
            <person name="Jarett J.K."/>
            <person name="Geller-Mcgrath D.E."/>
            <person name="Sieber C.M.K."/>
            <person name="Emerson J.B."/>
            <person name="Anantharaman K."/>
            <person name="Thomas B.C."/>
            <person name="Malmstrom R."/>
            <person name="Stieglmeier M."/>
            <person name="Klingl A."/>
            <person name="Woyke T."/>
            <person name="Ryan C.M."/>
            <person name="Banfield J.F."/>
        </authorList>
    </citation>
    <scope>NUCLEOTIDE SEQUENCE [LARGE SCALE GENOMIC DNA]</scope>
</reference>
<dbReference type="SUPFAM" id="SSF53623">
    <property type="entry name" value="MurD-like peptide ligases, catalytic domain"/>
    <property type="match status" value="1"/>
</dbReference>
<dbReference type="PANTHER" id="PTHR43445">
    <property type="entry name" value="UDP-N-ACETYLMURAMATE--L-ALANINE LIGASE-RELATED"/>
    <property type="match status" value="1"/>
</dbReference>
<dbReference type="Gene3D" id="3.40.1190.10">
    <property type="entry name" value="Mur-like, catalytic domain"/>
    <property type="match status" value="1"/>
</dbReference>
<evidence type="ECO:0000313" key="2">
    <source>
        <dbReference type="EMBL" id="PIU98483.1"/>
    </source>
</evidence>
<dbReference type="GO" id="GO:0016881">
    <property type="term" value="F:acid-amino acid ligase activity"/>
    <property type="evidence" value="ECO:0007669"/>
    <property type="project" value="InterPro"/>
</dbReference>
<dbReference type="InterPro" id="IPR004101">
    <property type="entry name" value="Mur_ligase_C"/>
</dbReference>
<dbReference type="AlphaFoldDB" id="A0A2M7B5T9"/>
<evidence type="ECO:0000313" key="3">
    <source>
        <dbReference type="Proteomes" id="UP000228949"/>
    </source>
</evidence>
<dbReference type="GO" id="GO:0005524">
    <property type="term" value="F:ATP binding"/>
    <property type="evidence" value="ECO:0007669"/>
    <property type="project" value="InterPro"/>
</dbReference>
<dbReference type="SUPFAM" id="SSF53244">
    <property type="entry name" value="MurD-like peptide ligases, peptide-binding domain"/>
    <property type="match status" value="1"/>
</dbReference>
<organism evidence="2 3">
    <name type="scientific">Candidatus Wolfebacteria bacterium CG03_land_8_20_14_0_80_40_12</name>
    <dbReference type="NCBI Taxonomy" id="1975069"/>
    <lineage>
        <taxon>Bacteria</taxon>
        <taxon>Candidatus Wolfeibacteriota</taxon>
    </lineage>
</organism>
<gene>
    <name evidence="2" type="ORF">COS61_01110</name>
</gene>
<dbReference type="Proteomes" id="UP000228949">
    <property type="component" value="Unassembled WGS sequence"/>
</dbReference>
<feature type="domain" description="Mur ligase C-terminal" evidence="1">
    <location>
        <begin position="90"/>
        <end position="137"/>
    </location>
</feature>
<dbReference type="Gene3D" id="3.90.190.20">
    <property type="entry name" value="Mur ligase, C-terminal domain"/>
    <property type="match status" value="1"/>
</dbReference>
<dbReference type="InterPro" id="IPR036615">
    <property type="entry name" value="Mur_ligase_C_dom_sf"/>
</dbReference>
<feature type="non-terminal residue" evidence="2">
    <location>
        <position position="148"/>
    </location>
</feature>
<protein>
    <recommendedName>
        <fullName evidence="1">Mur ligase C-terminal domain-containing protein</fullName>
    </recommendedName>
</protein>
<dbReference type="EMBL" id="PEVJ01000026">
    <property type="protein sequence ID" value="PIU98483.1"/>
    <property type="molecule type" value="Genomic_DNA"/>
</dbReference>
<evidence type="ECO:0000259" key="1">
    <source>
        <dbReference type="Pfam" id="PF02875"/>
    </source>
</evidence>
<dbReference type="InterPro" id="IPR036565">
    <property type="entry name" value="Mur-like_cat_sf"/>
</dbReference>